<gene>
    <name evidence="1" type="ORF">L6164_002832</name>
</gene>
<name>A0ACB9Q1J3_BAUVA</name>
<accession>A0ACB9Q1J3</accession>
<dbReference type="Proteomes" id="UP000828941">
    <property type="component" value="Chromosome 2"/>
</dbReference>
<evidence type="ECO:0000313" key="2">
    <source>
        <dbReference type="Proteomes" id="UP000828941"/>
    </source>
</evidence>
<keyword evidence="2" id="KW-1185">Reference proteome</keyword>
<sequence length="141" mass="16201">MDDYLGLDVISNLSRFIIEIILIKAKAANERSGSNPHYIEKMEIQMGYRQSTLFLFLSRSYIEELVQELDGGVTLEKQKLHQVVLQHTFGEGNRVAHGLAKNARLKQEEQVIFYEVPTFVNLLYFADTMGITTRRLCNGNF</sequence>
<reference evidence="1 2" key="1">
    <citation type="journal article" date="2022" name="DNA Res.">
        <title>Chromosomal-level genome assembly of the orchid tree Bauhinia variegata (Leguminosae; Cercidoideae) supports the allotetraploid origin hypothesis of Bauhinia.</title>
        <authorList>
            <person name="Zhong Y."/>
            <person name="Chen Y."/>
            <person name="Zheng D."/>
            <person name="Pang J."/>
            <person name="Liu Y."/>
            <person name="Luo S."/>
            <person name="Meng S."/>
            <person name="Qian L."/>
            <person name="Wei D."/>
            <person name="Dai S."/>
            <person name="Zhou R."/>
        </authorList>
    </citation>
    <scope>NUCLEOTIDE SEQUENCE [LARGE SCALE GENOMIC DNA]</scope>
    <source>
        <strain evidence="1">BV-YZ2020</strain>
    </source>
</reference>
<evidence type="ECO:0000313" key="1">
    <source>
        <dbReference type="EMBL" id="KAI4353912.1"/>
    </source>
</evidence>
<protein>
    <submittedName>
        <fullName evidence="1">Uncharacterized protein</fullName>
    </submittedName>
</protein>
<dbReference type="EMBL" id="CM039427">
    <property type="protein sequence ID" value="KAI4353912.1"/>
    <property type="molecule type" value="Genomic_DNA"/>
</dbReference>
<proteinExistence type="predicted"/>
<comment type="caution">
    <text evidence="1">The sequence shown here is derived from an EMBL/GenBank/DDBJ whole genome shotgun (WGS) entry which is preliminary data.</text>
</comment>
<organism evidence="1 2">
    <name type="scientific">Bauhinia variegata</name>
    <name type="common">Purple orchid tree</name>
    <name type="synonym">Phanera variegata</name>
    <dbReference type="NCBI Taxonomy" id="167791"/>
    <lineage>
        <taxon>Eukaryota</taxon>
        <taxon>Viridiplantae</taxon>
        <taxon>Streptophyta</taxon>
        <taxon>Embryophyta</taxon>
        <taxon>Tracheophyta</taxon>
        <taxon>Spermatophyta</taxon>
        <taxon>Magnoliopsida</taxon>
        <taxon>eudicotyledons</taxon>
        <taxon>Gunneridae</taxon>
        <taxon>Pentapetalae</taxon>
        <taxon>rosids</taxon>
        <taxon>fabids</taxon>
        <taxon>Fabales</taxon>
        <taxon>Fabaceae</taxon>
        <taxon>Cercidoideae</taxon>
        <taxon>Cercideae</taxon>
        <taxon>Bauhiniinae</taxon>
        <taxon>Bauhinia</taxon>
    </lineage>
</organism>